<dbReference type="SUPFAM" id="SSF117281">
    <property type="entry name" value="Kelch motif"/>
    <property type="match status" value="1"/>
</dbReference>
<reference evidence="2" key="1">
    <citation type="submission" date="2003-08" db="EMBL/GenBank/DDBJ databases">
        <authorList>
            <person name="Birren B."/>
            <person name="Nusbaum C."/>
            <person name="Abebe A."/>
            <person name="Abouelleil A."/>
            <person name="Adekoya E."/>
            <person name="Ait-zahra M."/>
            <person name="Allen N."/>
            <person name="Allen T."/>
            <person name="An P."/>
            <person name="Anderson M."/>
            <person name="Anderson S."/>
            <person name="Arachchi H."/>
            <person name="Armbruster J."/>
            <person name="Bachantsang P."/>
            <person name="Baldwin J."/>
            <person name="Barry A."/>
            <person name="Bayul T."/>
            <person name="Blitshsteyn B."/>
            <person name="Bloom T."/>
            <person name="Blye J."/>
            <person name="Boguslavskiy L."/>
            <person name="Borowsky M."/>
            <person name="Boukhgalter B."/>
            <person name="Brunache A."/>
            <person name="Butler J."/>
            <person name="Calixte N."/>
            <person name="Calvo S."/>
            <person name="Camarata J."/>
            <person name="Campo K."/>
            <person name="Chang J."/>
            <person name="Cheshatsang Y."/>
            <person name="Citroen M."/>
            <person name="Collymore A."/>
            <person name="Considine T."/>
            <person name="Cook A."/>
            <person name="Cooke P."/>
            <person name="Corum B."/>
            <person name="Cuomo C."/>
            <person name="David R."/>
            <person name="Dawoe T."/>
            <person name="Degray S."/>
            <person name="Dodge S."/>
            <person name="Dooley K."/>
            <person name="Dorje P."/>
            <person name="Dorjee K."/>
            <person name="Dorris L."/>
            <person name="Duffey N."/>
            <person name="Dupes A."/>
            <person name="Elkins T."/>
            <person name="Engels R."/>
            <person name="Erickson J."/>
            <person name="Farina A."/>
            <person name="Faro S."/>
            <person name="Ferreira P."/>
            <person name="Fischer H."/>
            <person name="Fitzgerald M."/>
            <person name="Foley K."/>
            <person name="Gage D."/>
            <person name="Galagan J."/>
            <person name="Gearin G."/>
            <person name="Gnerre S."/>
            <person name="Gnirke A."/>
            <person name="Goyette A."/>
            <person name="Graham J."/>
            <person name="Grandbois E."/>
            <person name="Gyaltsen K."/>
            <person name="Hafez N."/>
            <person name="Hagopian D."/>
            <person name="Hagos B."/>
            <person name="Hall J."/>
            <person name="Hatcher B."/>
            <person name="Heller A."/>
            <person name="Higgins H."/>
            <person name="Honan T."/>
            <person name="Horn A."/>
            <person name="Houde N."/>
            <person name="Hughes L."/>
            <person name="Hulme W."/>
            <person name="Husby E."/>
            <person name="Iliev I."/>
            <person name="Jaffe D."/>
            <person name="Jones C."/>
            <person name="Kamal M."/>
            <person name="Kamat A."/>
            <person name="Kamvysselis M."/>
            <person name="Karlsson E."/>
            <person name="Kells C."/>
            <person name="Kieu A."/>
            <person name="Kisner P."/>
            <person name="Kodira C."/>
            <person name="Kulbokas E."/>
            <person name="Labutti K."/>
            <person name="Lama D."/>
            <person name="Landers T."/>
            <person name="Leger J."/>
            <person name="Levine S."/>
            <person name="Lewis D."/>
            <person name="Lewis T."/>
            <person name="Lindblad-toh K."/>
            <person name="Liu X."/>
            <person name="Lokyitsang T."/>
            <person name="Lokyitsang Y."/>
            <person name="Lucien O."/>
            <person name="Lui A."/>
            <person name="Ma L.J."/>
            <person name="Mabbitt R."/>
            <person name="Macdonald J."/>
            <person name="Maclean C."/>
            <person name="Major J."/>
            <person name="Manning J."/>
            <person name="Marabella R."/>
            <person name="Maru K."/>
            <person name="Matthews C."/>
            <person name="Mauceli E."/>
            <person name="Mccarthy M."/>
            <person name="Mcdonough S."/>
            <person name="Mcghee T."/>
            <person name="Meldrim J."/>
            <person name="Meneus L."/>
            <person name="Mesirov J."/>
            <person name="Mihalev A."/>
            <person name="Mihova T."/>
            <person name="Mikkelsen T."/>
            <person name="Mlenga V."/>
            <person name="Moru K."/>
            <person name="Mozes J."/>
            <person name="Mulrain L."/>
            <person name="Munson G."/>
            <person name="Naylor J."/>
            <person name="Newes C."/>
            <person name="Nguyen C."/>
            <person name="Nguyen N."/>
            <person name="Nguyen T."/>
            <person name="Nicol R."/>
            <person name="Nielsen C."/>
            <person name="Nizzari M."/>
            <person name="Norbu C."/>
            <person name="Norbu N."/>
            <person name="O'donnell P."/>
            <person name="Okoawo O."/>
            <person name="O'leary S."/>
            <person name="Omotosho B."/>
            <person name="O'neill K."/>
            <person name="Osman S."/>
            <person name="Parker S."/>
            <person name="Perrin D."/>
            <person name="Phunkhang P."/>
            <person name="Piqani B."/>
            <person name="Purcell S."/>
            <person name="Rachupka T."/>
            <person name="Ramasamy U."/>
            <person name="Rameau R."/>
            <person name="Ray V."/>
            <person name="Raymond C."/>
            <person name="Retta R."/>
            <person name="Richardson S."/>
            <person name="Rise C."/>
            <person name="Rodriguez J."/>
            <person name="Rogers J."/>
            <person name="Rogov P."/>
            <person name="Rutman M."/>
            <person name="Schupbach R."/>
            <person name="Seaman C."/>
            <person name="Settipalli S."/>
            <person name="Sharpe T."/>
            <person name="Sheridan J."/>
            <person name="Sherpa N."/>
            <person name="Shi J."/>
            <person name="Smirnov S."/>
            <person name="Smith C."/>
            <person name="Sougnez C."/>
            <person name="Spencer B."/>
            <person name="Stalker J."/>
            <person name="Stange-thomann N."/>
            <person name="Stavropoulos S."/>
            <person name="Stetson K."/>
            <person name="Stone C."/>
            <person name="Stone S."/>
            <person name="Stubbs M."/>
            <person name="Talamas J."/>
            <person name="Tchuinga P."/>
            <person name="Tenzing P."/>
            <person name="Tesfaye S."/>
            <person name="Theodore J."/>
            <person name="Thoulutsang Y."/>
            <person name="Topham K."/>
            <person name="Towey S."/>
            <person name="Tsamla T."/>
            <person name="Tsomo N."/>
            <person name="Vallee D."/>
            <person name="Vassiliev H."/>
            <person name="Venkataraman V."/>
            <person name="Vinson J."/>
            <person name="Vo A."/>
            <person name="Wade C."/>
            <person name="Wang S."/>
            <person name="Wangchuk T."/>
            <person name="Wangdi T."/>
            <person name="Whittaker C."/>
            <person name="Wilkinson J."/>
            <person name="Wu Y."/>
            <person name="Wyman D."/>
            <person name="Yadav S."/>
            <person name="Yang S."/>
            <person name="Yang X."/>
            <person name="Yeager S."/>
            <person name="Yee E."/>
            <person name="Young G."/>
            <person name="Zainoun J."/>
            <person name="Zembeck L."/>
            <person name="Zimmer A."/>
            <person name="Zody M."/>
            <person name="Lander E."/>
        </authorList>
    </citation>
    <scope>NUCLEOTIDE SEQUENCE [LARGE SCALE GENOMIC DNA]</scope>
</reference>
<dbReference type="Ensembl" id="ENSCSAVT00000011795.1">
    <property type="protein sequence ID" value="ENSCSAVP00000011659.1"/>
    <property type="gene ID" value="ENSCSAVG00000006832.1"/>
</dbReference>
<keyword evidence="2" id="KW-1185">Reference proteome</keyword>
<evidence type="ECO:0000313" key="1">
    <source>
        <dbReference type="Ensembl" id="ENSCSAVP00000011659.1"/>
    </source>
</evidence>
<reference evidence="1" key="3">
    <citation type="submission" date="2025-09" db="UniProtKB">
        <authorList>
            <consortium name="Ensembl"/>
        </authorList>
    </citation>
    <scope>IDENTIFICATION</scope>
</reference>
<sequence length="189" mass="21232">FDADNKEPRHGYKPDFEITFLCCNNNSEVAKYKSSSKRFTQVEVSGSTNPDIVVVNRESAYCISQWGSGHRKYNGKTFTFIASDGNSIGEIVSAVILQDIVYVFCKNRKLHKYDSCINKWSLIYTNYIPKAGSSPVEFHGKASFIGGFKDVKRTIVTNLVDMFCPENDQTLSGPTLNVERTYCATATYN</sequence>
<dbReference type="InterPro" id="IPR015915">
    <property type="entry name" value="Kelch-typ_b-propeller"/>
</dbReference>
<evidence type="ECO:0000313" key="2">
    <source>
        <dbReference type="Proteomes" id="UP000007875"/>
    </source>
</evidence>
<dbReference type="AlphaFoldDB" id="H2Z247"/>
<dbReference type="HOGENOM" id="CLU_1437484_0_0_1"/>
<accession>H2Z247</accession>
<reference evidence="1" key="2">
    <citation type="submission" date="2025-08" db="UniProtKB">
        <authorList>
            <consortium name="Ensembl"/>
        </authorList>
    </citation>
    <scope>IDENTIFICATION</scope>
</reference>
<dbReference type="Proteomes" id="UP000007875">
    <property type="component" value="Unassembled WGS sequence"/>
</dbReference>
<proteinExistence type="predicted"/>
<dbReference type="InParanoid" id="H2Z247"/>
<organism evidence="1 2">
    <name type="scientific">Ciona savignyi</name>
    <name type="common">Pacific transparent sea squirt</name>
    <dbReference type="NCBI Taxonomy" id="51511"/>
    <lineage>
        <taxon>Eukaryota</taxon>
        <taxon>Metazoa</taxon>
        <taxon>Chordata</taxon>
        <taxon>Tunicata</taxon>
        <taxon>Ascidiacea</taxon>
        <taxon>Phlebobranchia</taxon>
        <taxon>Cionidae</taxon>
        <taxon>Ciona</taxon>
    </lineage>
</organism>
<name>H2Z247_CIOSA</name>
<protein>
    <submittedName>
        <fullName evidence="1">Uncharacterized protein</fullName>
    </submittedName>
</protein>